<proteinExistence type="predicted"/>
<dbReference type="Proteomes" id="UP000440732">
    <property type="component" value="Unassembled WGS sequence"/>
</dbReference>
<name>A0A6A3LQB3_9STRA</name>
<evidence type="ECO:0000313" key="21">
    <source>
        <dbReference type="Proteomes" id="UP000488956"/>
    </source>
</evidence>
<dbReference type="Proteomes" id="UP000441208">
    <property type="component" value="Unassembled WGS sequence"/>
</dbReference>
<dbReference type="EMBL" id="QXFZ01000028">
    <property type="protein sequence ID" value="KAE9138896.1"/>
    <property type="molecule type" value="Genomic_DNA"/>
</dbReference>
<evidence type="ECO:0000313" key="14">
    <source>
        <dbReference type="Proteomes" id="UP000437068"/>
    </source>
</evidence>
<dbReference type="EMBL" id="QXFY01000982">
    <property type="protein sequence ID" value="KAE9331790.1"/>
    <property type="molecule type" value="Genomic_DNA"/>
</dbReference>
<dbReference type="EMBL" id="QXGE01000299">
    <property type="protein sequence ID" value="KAE9316789.1"/>
    <property type="molecule type" value="Genomic_DNA"/>
</dbReference>
<reference evidence="18 19" key="1">
    <citation type="submission" date="2018-09" db="EMBL/GenBank/DDBJ databases">
        <title>Genomic investigation of the strawberry pathogen Phytophthora fragariae indicates pathogenicity is determined by transcriptional variation in three key races.</title>
        <authorList>
            <person name="Adams T.M."/>
            <person name="Armitage A.D."/>
            <person name="Sobczyk M.K."/>
            <person name="Bates H.J."/>
            <person name="Dunwell J.M."/>
            <person name="Nellist C.F."/>
            <person name="Harrison R.J."/>
        </authorList>
    </citation>
    <scope>NUCLEOTIDE SEQUENCE [LARGE SCALE GENOMIC DNA]</scope>
    <source>
        <strain evidence="10 14">A4</strain>
        <strain evidence="9 15">BC-1</strain>
        <strain evidence="8 19">BC-23</strain>
        <strain evidence="7 13">NOV-27</strain>
        <strain evidence="6 16">NOV-5</strain>
        <strain evidence="5 17">NOV-71</strain>
        <strain evidence="11 20">NOV-77</strain>
        <strain evidence="2 12">NOV-9</strain>
        <strain evidence="4 21">ONT-3</strain>
        <strain evidence="3 18">SCRP245</strain>
    </source>
</reference>
<dbReference type="Proteomes" id="UP000476176">
    <property type="component" value="Unassembled WGS sequence"/>
</dbReference>
<dbReference type="Proteomes" id="UP000488956">
    <property type="component" value="Unassembled WGS sequence"/>
</dbReference>
<evidence type="ECO:0000313" key="19">
    <source>
        <dbReference type="Proteomes" id="UP000476176"/>
    </source>
</evidence>
<evidence type="ECO:0000256" key="1">
    <source>
        <dbReference type="SAM" id="MobiDB-lite"/>
    </source>
</evidence>
<evidence type="ECO:0000313" key="13">
    <source>
        <dbReference type="Proteomes" id="UP000433483"/>
    </source>
</evidence>
<dbReference type="Proteomes" id="UP000433483">
    <property type="component" value="Unassembled WGS sequence"/>
</dbReference>
<dbReference type="Proteomes" id="UP000440367">
    <property type="component" value="Unassembled WGS sequence"/>
</dbReference>
<dbReference type="EMBL" id="QXFW01000184">
    <property type="protein sequence ID" value="KAE9021492.1"/>
    <property type="molecule type" value="Genomic_DNA"/>
</dbReference>
<dbReference type="Proteomes" id="UP000437068">
    <property type="component" value="Unassembled WGS sequence"/>
</dbReference>
<organism evidence="3 18">
    <name type="scientific">Phytophthora fragariae</name>
    <dbReference type="NCBI Taxonomy" id="53985"/>
    <lineage>
        <taxon>Eukaryota</taxon>
        <taxon>Sar</taxon>
        <taxon>Stramenopiles</taxon>
        <taxon>Oomycota</taxon>
        <taxon>Peronosporomycetes</taxon>
        <taxon>Peronosporales</taxon>
        <taxon>Peronosporaceae</taxon>
        <taxon>Phytophthora</taxon>
    </lineage>
</organism>
<evidence type="ECO:0000313" key="15">
    <source>
        <dbReference type="Proteomes" id="UP000440367"/>
    </source>
</evidence>
<evidence type="ECO:0000313" key="4">
    <source>
        <dbReference type="EMBL" id="KAE9120634.1"/>
    </source>
</evidence>
<dbReference type="EMBL" id="QXGA01000318">
    <property type="protein sequence ID" value="KAE9147946.1"/>
    <property type="molecule type" value="Genomic_DNA"/>
</dbReference>
<evidence type="ECO:0000313" key="12">
    <source>
        <dbReference type="Proteomes" id="UP000429523"/>
    </source>
</evidence>
<evidence type="ECO:0000313" key="17">
    <source>
        <dbReference type="Proteomes" id="UP000441208"/>
    </source>
</evidence>
<evidence type="ECO:0000313" key="9">
    <source>
        <dbReference type="EMBL" id="KAE9241324.1"/>
    </source>
</evidence>
<keyword evidence="13" id="KW-1185">Reference proteome</keyword>
<evidence type="ECO:0000313" key="8">
    <source>
        <dbReference type="EMBL" id="KAE9240860.1"/>
    </source>
</evidence>
<dbReference type="Proteomes" id="UP000429523">
    <property type="component" value="Unassembled WGS sequence"/>
</dbReference>
<evidence type="ECO:0000313" key="7">
    <source>
        <dbReference type="EMBL" id="KAE9236003.1"/>
    </source>
</evidence>
<evidence type="ECO:0000313" key="16">
    <source>
        <dbReference type="Proteomes" id="UP000440732"/>
    </source>
</evidence>
<accession>A0A6A3LQB3</accession>
<feature type="region of interest" description="Disordered" evidence="1">
    <location>
        <begin position="88"/>
        <end position="111"/>
    </location>
</feature>
<protein>
    <submittedName>
        <fullName evidence="3">Uncharacterized protein</fullName>
    </submittedName>
</protein>
<gene>
    <name evidence="10" type="ORF">PF001_g7152</name>
    <name evidence="9" type="ORF">PF002_g9321</name>
    <name evidence="8" type="ORF">PF004_g7316</name>
    <name evidence="7" type="ORF">PF005_g1214</name>
    <name evidence="6" type="ORF">PF006_g7419</name>
    <name evidence="5" type="ORF">PF007_g1230</name>
    <name evidence="11" type="ORF">PF008_g15256</name>
    <name evidence="2" type="ORF">PF009_g8937</name>
    <name evidence="4" type="ORF">PF010_g7417</name>
    <name evidence="3" type="ORF">PF011_g4921</name>
</gene>
<evidence type="ECO:0000313" key="20">
    <source>
        <dbReference type="Proteomes" id="UP000486351"/>
    </source>
</evidence>
<dbReference type="Proteomes" id="UP000486351">
    <property type="component" value="Unassembled WGS sequence"/>
</dbReference>
<dbReference type="EMBL" id="QXGF01000371">
    <property type="protein sequence ID" value="KAE8941267.1"/>
    <property type="molecule type" value="Genomic_DNA"/>
</dbReference>
<comment type="caution">
    <text evidence="3">The sequence shown here is derived from an EMBL/GenBank/DDBJ whole genome shotgun (WGS) entry which is preliminary data.</text>
</comment>
<dbReference type="EMBL" id="QXGB01000029">
    <property type="protein sequence ID" value="KAE9236003.1"/>
    <property type="molecule type" value="Genomic_DNA"/>
</dbReference>
<dbReference type="EMBL" id="QXGC01000314">
    <property type="protein sequence ID" value="KAE9240860.1"/>
    <property type="molecule type" value="Genomic_DNA"/>
</dbReference>
<evidence type="ECO:0000313" key="10">
    <source>
        <dbReference type="EMBL" id="KAE9316789.1"/>
    </source>
</evidence>
<evidence type="ECO:0000313" key="18">
    <source>
        <dbReference type="Proteomes" id="UP000460718"/>
    </source>
</evidence>
<evidence type="ECO:0000313" key="2">
    <source>
        <dbReference type="EMBL" id="KAE8941267.1"/>
    </source>
</evidence>
<dbReference type="Proteomes" id="UP000460718">
    <property type="component" value="Unassembled WGS sequence"/>
</dbReference>
<evidence type="ECO:0000313" key="5">
    <source>
        <dbReference type="EMBL" id="KAE9138896.1"/>
    </source>
</evidence>
<evidence type="ECO:0000313" key="3">
    <source>
        <dbReference type="EMBL" id="KAE9021492.1"/>
    </source>
</evidence>
<evidence type="ECO:0000313" key="6">
    <source>
        <dbReference type="EMBL" id="KAE9147946.1"/>
    </source>
</evidence>
<evidence type="ECO:0000313" key="11">
    <source>
        <dbReference type="EMBL" id="KAE9331790.1"/>
    </source>
</evidence>
<dbReference type="EMBL" id="QXGD01000382">
    <property type="protein sequence ID" value="KAE9241324.1"/>
    <property type="molecule type" value="Genomic_DNA"/>
</dbReference>
<dbReference type="EMBL" id="QXFX01000315">
    <property type="protein sequence ID" value="KAE9120634.1"/>
    <property type="molecule type" value="Genomic_DNA"/>
</dbReference>
<dbReference type="AlphaFoldDB" id="A0A6A3LQB3"/>
<sequence length="111" mass="11498">MLVGADEAKLCNECESPPAVGGKFAAALLDGYIEDKDPDEDLQPGANEGAHMRLVAPHEHRTLVILGANSRQDRAKGGDPRLQATLAAEWSATRGRGSQGAAGAVSPQVAP</sequence>